<evidence type="ECO:0000313" key="5">
    <source>
        <dbReference type="EMBL" id="UXX78243.1"/>
    </source>
</evidence>
<name>A0ABY6CZL7_9BACT</name>
<dbReference type="Gene3D" id="3.40.720.10">
    <property type="entry name" value="Alkaline Phosphatase, subunit A"/>
    <property type="match status" value="1"/>
</dbReference>
<dbReference type="Pfam" id="PF01663">
    <property type="entry name" value="Phosphodiest"/>
    <property type="match status" value="1"/>
</dbReference>
<evidence type="ECO:0000256" key="1">
    <source>
        <dbReference type="ARBA" id="ARBA00022553"/>
    </source>
</evidence>
<dbReference type="CDD" id="cd16016">
    <property type="entry name" value="AP-SPAP"/>
    <property type="match status" value="1"/>
</dbReference>
<sequence>MSKFILAFLLTFTSLFLYGQQASQPKLVVGVVVDQMRQEYLYRFANHFGEDGFKRLMNEGFVFKNAHFNYVPTYTGPGHASVYTGTTPRVHGIIANDWYDKYAKQMRYCVQDDEVQGVDCEGKIGRRSPKNLKTSTITDELRLFSQNRSKVISLSIKDRSAILPGGHQPNGAYWFDAKSGQFITSTFYRESLPDWLVKFNKKKLAEKYMKKGWETYKPIAAYVESARDDRPYESKELGGLKAVFPYDFSEIDKSKNKNELIKYTPYGNQLTVDLALAALTAEDLGRDEVTDILAVSFSSTDYVGHAFGPYSKEVQDTYIRLDLDLARLMKALDEQVGKGQWTMFLTADHAVSEIPAYMAENGHDTDYVNETDYLKMVNEKLITTFNSAELIENVRNNQIFLNREEIKNKGLDFKEVKAVLANFLVEMEGITAAFDTQEIANYNGDERDIKLMAAGINAHMSGDVIFAQRAGWLGEWHQKNGGTTHGSGYNYDTHVPMLFYGWGIKNGSSVNYHSVTDIAPSVSMLLNIKLPSGCTGQPAAELFD</sequence>
<protein>
    <submittedName>
        <fullName evidence="5">Alkaline phosphatase family protein</fullName>
    </submittedName>
</protein>
<dbReference type="Gene3D" id="3.30.1360.150">
    <property type="match status" value="1"/>
</dbReference>
<feature type="signal peptide" evidence="4">
    <location>
        <begin position="1"/>
        <end position="19"/>
    </location>
</feature>
<dbReference type="SUPFAM" id="SSF53649">
    <property type="entry name" value="Alkaline phosphatase-like"/>
    <property type="match status" value="1"/>
</dbReference>
<evidence type="ECO:0000256" key="4">
    <source>
        <dbReference type="SAM" id="SignalP"/>
    </source>
</evidence>
<dbReference type="RefSeq" id="WP_263049989.1">
    <property type="nucleotide sequence ID" value="NZ_CP106735.1"/>
</dbReference>
<evidence type="ECO:0000256" key="3">
    <source>
        <dbReference type="ARBA" id="ARBA00022729"/>
    </source>
</evidence>
<dbReference type="InterPro" id="IPR017850">
    <property type="entry name" value="Alkaline_phosphatase_core_sf"/>
</dbReference>
<keyword evidence="6" id="KW-1185">Reference proteome</keyword>
<organism evidence="5 6">
    <name type="scientific">Reichenbachiella carrageenanivorans</name>
    <dbReference type="NCBI Taxonomy" id="2979869"/>
    <lineage>
        <taxon>Bacteria</taxon>
        <taxon>Pseudomonadati</taxon>
        <taxon>Bacteroidota</taxon>
        <taxon>Cytophagia</taxon>
        <taxon>Cytophagales</taxon>
        <taxon>Reichenbachiellaceae</taxon>
        <taxon>Reichenbachiella</taxon>
    </lineage>
</organism>
<dbReference type="NCBIfam" id="NF042991">
    <property type="entry name" value="alk_phos_PafA"/>
    <property type="match status" value="1"/>
</dbReference>
<reference evidence="5" key="1">
    <citation type="submission" date="2022-10" db="EMBL/GenBank/DDBJ databases">
        <title>Comparative genomics and taxonomic characterization of three novel marine species of genus Reichenbachiella exhibiting antioxidant and polysaccharide degradation activities.</title>
        <authorList>
            <person name="Muhammad N."/>
            <person name="Lee Y.-J."/>
            <person name="Ko J."/>
            <person name="Kim S.-G."/>
        </authorList>
    </citation>
    <scope>NUCLEOTIDE SEQUENCE</scope>
    <source>
        <strain evidence="5">Wsw4-B4</strain>
    </source>
</reference>
<gene>
    <name evidence="5" type="ORF">N7E81_12835</name>
</gene>
<dbReference type="EMBL" id="CP106735">
    <property type="protein sequence ID" value="UXX78243.1"/>
    <property type="molecule type" value="Genomic_DNA"/>
</dbReference>
<dbReference type="PIRSF" id="PIRSF031924">
    <property type="entry name" value="Pi-irrepressible_AP"/>
    <property type="match status" value="1"/>
</dbReference>
<keyword evidence="3 4" id="KW-0732">Signal</keyword>
<accession>A0ABY6CZL7</accession>
<evidence type="ECO:0000313" key="6">
    <source>
        <dbReference type="Proteomes" id="UP001062165"/>
    </source>
</evidence>
<feature type="chain" id="PRO_5045307211" evidence="4">
    <location>
        <begin position="20"/>
        <end position="544"/>
    </location>
</feature>
<dbReference type="InterPro" id="IPR002591">
    <property type="entry name" value="Phosphodiest/P_Trfase"/>
</dbReference>
<dbReference type="InterPro" id="IPR026263">
    <property type="entry name" value="Alkaline_phosphatase_prok"/>
</dbReference>
<dbReference type="Proteomes" id="UP001062165">
    <property type="component" value="Chromosome"/>
</dbReference>
<keyword evidence="1" id="KW-0597">Phosphoprotein</keyword>
<dbReference type="PANTHER" id="PTHR10151">
    <property type="entry name" value="ECTONUCLEOTIDE PYROPHOSPHATASE/PHOSPHODIESTERASE"/>
    <property type="match status" value="1"/>
</dbReference>
<keyword evidence="2" id="KW-0479">Metal-binding</keyword>
<dbReference type="PANTHER" id="PTHR10151:SF120">
    <property type="entry name" value="BIS(5'-ADENOSYL)-TRIPHOSPHATASE"/>
    <property type="match status" value="1"/>
</dbReference>
<proteinExistence type="predicted"/>
<evidence type="ECO:0000256" key="2">
    <source>
        <dbReference type="ARBA" id="ARBA00022723"/>
    </source>
</evidence>